<dbReference type="Pfam" id="PF02616">
    <property type="entry name" value="SMC_ScpA"/>
    <property type="match status" value="1"/>
</dbReference>
<gene>
    <name evidence="3" type="ORF">C7K55_10390</name>
</gene>
<dbReference type="RefSeq" id="WP_106632663.1">
    <property type="nucleotide sequence ID" value="NZ_PXXO01000012.1"/>
</dbReference>
<name>A0A2P7MT72_9CYAN</name>
<reference evidence="3 4" key="1">
    <citation type="journal article" date="2018" name="Environ. Microbiol.">
        <title>Ecological and genomic features of two widespread freshwater picocyanobacteria.</title>
        <authorList>
            <person name="Cabello-Yeves P.J."/>
            <person name="Picazo A."/>
            <person name="Camacho A."/>
            <person name="Callieri C."/>
            <person name="Rosselli R."/>
            <person name="Roda-Garcia J.J."/>
            <person name="Coutinho F.H."/>
            <person name="Rodriguez-Valera F."/>
        </authorList>
    </citation>
    <scope>NUCLEOTIDE SEQUENCE [LARGE SCALE GENOMIC DNA]</scope>
    <source>
        <strain evidence="3 4">Tous</strain>
    </source>
</reference>
<sequence length="296" mass="32667">MAEGGARLAIRLLQDAAERGDIDPWDVDVIAVVDGFLDQLRQRIEVPRLVVANAPSRGGSYEQDLAEASEAFLAASVLVSLKAEVLEAATFAQEAPDQDDIGFDFDADGQGWLVNPALALPQRPERHLWRRPVAPPPLQRPVTLGELIRQLEDIAERLEADEGRIRPRHRPKRYSERAAIEQVAALAHREKLPETTAALSHFLLSWDPAHAWAGFNELVQDWAAHVEAKAADAELDRDRVGVFWALLFLCHQGKVELDQQGGLFGPLHLRRLLHPGETRQLPLVPALGAAEQALAA</sequence>
<dbReference type="AlphaFoldDB" id="A0A2P7MT72"/>
<keyword evidence="1" id="KW-0159">Chromosome partition</keyword>
<dbReference type="PANTHER" id="PTHR33969">
    <property type="entry name" value="SEGREGATION AND CONDENSATION PROTEIN A"/>
    <property type="match status" value="1"/>
</dbReference>
<dbReference type="OrthoDB" id="425117at2"/>
<comment type="caution">
    <text evidence="3">The sequence shown here is derived from an EMBL/GenBank/DDBJ whole genome shotgun (WGS) entry which is preliminary data.</text>
</comment>
<dbReference type="InterPro" id="IPR003768">
    <property type="entry name" value="ScpA"/>
</dbReference>
<dbReference type="EMBL" id="PXXO01000012">
    <property type="protein sequence ID" value="PSJ04411.1"/>
    <property type="molecule type" value="Genomic_DNA"/>
</dbReference>
<keyword evidence="4" id="KW-1185">Reference proteome</keyword>
<evidence type="ECO:0000313" key="3">
    <source>
        <dbReference type="EMBL" id="PSJ04411.1"/>
    </source>
</evidence>
<dbReference type="GO" id="GO:0007059">
    <property type="term" value="P:chromosome segregation"/>
    <property type="evidence" value="ECO:0007669"/>
    <property type="project" value="UniProtKB-KW"/>
</dbReference>
<accession>A0A2P7MT72</accession>
<organism evidence="3 4">
    <name type="scientific">Cyanobium usitatum str. Tous</name>
    <dbReference type="NCBI Taxonomy" id="2116684"/>
    <lineage>
        <taxon>Bacteria</taxon>
        <taxon>Bacillati</taxon>
        <taxon>Cyanobacteriota</taxon>
        <taxon>Cyanophyceae</taxon>
        <taxon>Synechococcales</taxon>
        <taxon>Prochlorococcaceae</taxon>
        <taxon>Cyanobium</taxon>
    </lineage>
</organism>
<protein>
    <recommendedName>
        <fullName evidence="2">Segregation and condensation protein A</fullName>
    </recommendedName>
</protein>
<evidence type="ECO:0000313" key="4">
    <source>
        <dbReference type="Proteomes" id="UP000243002"/>
    </source>
</evidence>
<dbReference type="Proteomes" id="UP000243002">
    <property type="component" value="Unassembled WGS sequence"/>
</dbReference>
<dbReference type="PANTHER" id="PTHR33969:SF2">
    <property type="entry name" value="SEGREGATION AND CONDENSATION PROTEIN A"/>
    <property type="match status" value="1"/>
</dbReference>
<evidence type="ECO:0000256" key="1">
    <source>
        <dbReference type="ARBA" id="ARBA00022829"/>
    </source>
</evidence>
<evidence type="ECO:0000256" key="2">
    <source>
        <dbReference type="ARBA" id="ARBA00044777"/>
    </source>
</evidence>
<proteinExistence type="predicted"/>